<dbReference type="Proteomes" id="UP000193450">
    <property type="component" value="Chromosome"/>
</dbReference>
<proteinExistence type="predicted"/>
<dbReference type="AlphaFoldDB" id="A0A1X9NCV2"/>
<dbReference type="Pfam" id="PF12705">
    <property type="entry name" value="PDDEXK_1"/>
    <property type="match status" value="1"/>
</dbReference>
<gene>
    <name evidence="2" type="ORF">BST96_18220</name>
</gene>
<dbReference type="InterPro" id="IPR038726">
    <property type="entry name" value="PDDEXK_AddAB-type"/>
</dbReference>
<keyword evidence="3" id="KW-1185">Reference proteome</keyword>
<dbReference type="InterPro" id="IPR019925">
    <property type="entry name" value="DNA_repair_protein_predicted"/>
</dbReference>
<dbReference type="Gene3D" id="3.90.320.10">
    <property type="match status" value="1"/>
</dbReference>
<dbReference type="NCBIfam" id="TIGR03623">
    <property type="entry name" value="probable DNA repair protein"/>
    <property type="match status" value="1"/>
</dbReference>
<dbReference type="EMBL" id="CP019343">
    <property type="protein sequence ID" value="ARN75868.1"/>
    <property type="molecule type" value="Genomic_DNA"/>
</dbReference>
<dbReference type="SUPFAM" id="SSF52540">
    <property type="entry name" value="P-loop containing nucleoside triphosphate hydrolases"/>
    <property type="match status" value="1"/>
</dbReference>
<dbReference type="KEGG" id="osg:BST96_18220"/>
<evidence type="ECO:0000259" key="1">
    <source>
        <dbReference type="Pfam" id="PF12705"/>
    </source>
</evidence>
<dbReference type="STRING" id="716816.BST96_18220"/>
<reference evidence="2 3" key="1">
    <citation type="submission" date="2016-11" db="EMBL/GenBank/DDBJ databases">
        <title>Trade-off between light-utilization and light-protection in marine flavobacteria.</title>
        <authorList>
            <person name="Kumagai Y."/>
        </authorList>
    </citation>
    <scope>NUCLEOTIDE SEQUENCE [LARGE SCALE GENOMIC DNA]</scope>
    <source>
        <strain evidence="2 3">NBRC 107125</strain>
    </source>
</reference>
<evidence type="ECO:0000313" key="2">
    <source>
        <dbReference type="EMBL" id="ARN75868.1"/>
    </source>
</evidence>
<name>A0A1X9NCV2_9GAMM</name>
<protein>
    <recommendedName>
        <fullName evidence="1">PD-(D/E)XK endonuclease-like domain-containing protein</fullName>
    </recommendedName>
</protein>
<dbReference type="InterPro" id="IPR027417">
    <property type="entry name" value="P-loop_NTPase"/>
</dbReference>
<sequence length="931" mass="103726">MPPQLSFFDVKPIWQPLAAGQLILTPNQRLASRIRTAYAIACGQINAPVVDAPAVYSISQWIDRCWQQLLGRADPLALTVKPLTATQEHALWEQIVAGSNLGAALLRPSATAQQAASAYRTLIDWRQDLSQADLREQLTADEDAAVLLQWVDQFEQRCENHHWLPSAKITERVIQAFTQGVLAQEERILAIGFEDITPLHQHLMKSAGGYTEYSPLSEAASVNVVECDSSQQELLAAAVWAKHILKNTPQARVAIVIPDLAQQRQAVHRVLLEVFDPAYNQPLDELGAASPRRNMPFNFSAGYPLIEAPIISASINALSLAFQTVDIDTLQTLCQSSFYAQDVNDEELFSRLILAVREERMFELSVARFRQLAEKISIAYQQHEAEQQGIAPEQIEPWPFVTKLQAIAELSRSHNLGQSRSALQWRETFEQVVDLLGWPGQRRLDSTEYQQVSQWQQILTEFSSLNFVTGAMSYSEAVTALRSILSRHIFQPQSADSSLQILGTLEAAGLQFSHLWLQSMSEKVWPPAPSPNPLLPFALQRQEGMPHASAERELRFARNLSQRFLASAQHIVVSSPAVIDDNPASVSSLFDAYPRSSLERVLGRSLDALVPLSEIRRRHFESQALEGFDAGLAPVLSAGEKVRGGSSLFASQSACPFRAFATHRLALRALPQPELGLNAADRGSILHRALELIWQKLKNQQALLDLSDDQLKQLCQETSRYTLNEFSQKLSHRLGERNQQLEQQRLQPLLLAWLGIEKKRADFTVTATEARQVFHVKDLTLETRIDRVDTLEDGSSVIIDYKTGNTAINKWWGDRPDEPQLPLYSMLADNGGDTVGGIAFAQIRADGSAIKGVGAEDSPEAALQWKEKYKTDAGVMGWSQLKQHWQKILSALAEDFMAGKATVDPKAPAKTCQYCDLSSTCRINHQQVEAL</sequence>
<evidence type="ECO:0000313" key="3">
    <source>
        <dbReference type="Proteomes" id="UP000193450"/>
    </source>
</evidence>
<dbReference type="OrthoDB" id="9761147at2"/>
<dbReference type="RefSeq" id="WP_085760061.1">
    <property type="nucleotide sequence ID" value="NZ_CP019343.1"/>
</dbReference>
<organism evidence="2 3">
    <name type="scientific">Oceanicoccus sagamiensis</name>
    <dbReference type="NCBI Taxonomy" id="716816"/>
    <lineage>
        <taxon>Bacteria</taxon>
        <taxon>Pseudomonadati</taxon>
        <taxon>Pseudomonadota</taxon>
        <taxon>Gammaproteobacteria</taxon>
        <taxon>Cellvibrionales</taxon>
        <taxon>Spongiibacteraceae</taxon>
        <taxon>Oceanicoccus</taxon>
    </lineage>
</organism>
<dbReference type="InterPro" id="IPR011604">
    <property type="entry name" value="PDDEXK-like_dom_sf"/>
</dbReference>
<accession>A0A1X9NCV2</accession>
<feature type="domain" description="PD-(D/E)XK endonuclease-like" evidence="1">
    <location>
        <begin position="654"/>
        <end position="922"/>
    </location>
</feature>